<dbReference type="SUPFAM" id="SSF63380">
    <property type="entry name" value="Riboflavin synthase domain-like"/>
    <property type="match status" value="1"/>
</dbReference>
<dbReference type="Gene3D" id="2.40.30.10">
    <property type="entry name" value="Translation factors"/>
    <property type="match status" value="1"/>
</dbReference>
<dbReference type="RefSeq" id="WP_132878562.1">
    <property type="nucleotide sequence ID" value="NZ_SLXQ01000009.1"/>
</dbReference>
<gene>
    <name evidence="2" type="ORF">EV191_10980</name>
</gene>
<name>A0A4R2QL55_9PSEU</name>
<dbReference type="CDD" id="cd06193">
    <property type="entry name" value="siderophore_interacting"/>
    <property type="match status" value="1"/>
</dbReference>
<comment type="caution">
    <text evidence="2">The sequence shown here is derived from an EMBL/GenBank/DDBJ whole genome shotgun (WGS) entry which is preliminary data.</text>
</comment>
<dbReference type="EMBL" id="SLXQ01000009">
    <property type="protein sequence ID" value="TCP49258.1"/>
    <property type="molecule type" value="Genomic_DNA"/>
</dbReference>
<evidence type="ECO:0000313" key="3">
    <source>
        <dbReference type="Proteomes" id="UP000294911"/>
    </source>
</evidence>
<evidence type="ECO:0000259" key="1">
    <source>
        <dbReference type="PROSITE" id="PS51384"/>
    </source>
</evidence>
<reference evidence="2 3" key="1">
    <citation type="submission" date="2019-03" db="EMBL/GenBank/DDBJ databases">
        <title>Genomic Encyclopedia of Type Strains, Phase IV (KMG-IV): sequencing the most valuable type-strain genomes for metagenomic binning, comparative biology and taxonomic classification.</title>
        <authorList>
            <person name="Goeker M."/>
        </authorList>
    </citation>
    <scope>NUCLEOTIDE SEQUENCE [LARGE SCALE GENOMIC DNA]</scope>
    <source>
        <strain evidence="2 3">DSM 45765</strain>
    </source>
</reference>
<dbReference type="InterPro" id="IPR039374">
    <property type="entry name" value="SIP_fam"/>
</dbReference>
<dbReference type="InterPro" id="IPR013113">
    <property type="entry name" value="SIP_FAD-bd"/>
</dbReference>
<proteinExistence type="predicted"/>
<dbReference type="InterPro" id="IPR017927">
    <property type="entry name" value="FAD-bd_FR_type"/>
</dbReference>
<evidence type="ECO:0000313" key="2">
    <source>
        <dbReference type="EMBL" id="TCP49258.1"/>
    </source>
</evidence>
<dbReference type="PANTHER" id="PTHR30157:SF0">
    <property type="entry name" value="NADPH-DEPENDENT FERRIC-CHELATE REDUCTASE"/>
    <property type="match status" value="1"/>
</dbReference>
<dbReference type="Pfam" id="PF08021">
    <property type="entry name" value="FAD_binding_9"/>
    <property type="match status" value="1"/>
</dbReference>
<accession>A0A4R2QL55</accession>
<dbReference type="AlphaFoldDB" id="A0A4R2QL55"/>
<dbReference type="Gene3D" id="3.40.50.80">
    <property type="entry name" value="Nucleotide-binding domain of ferredoxin-NADP reductase (FNR) module"/>
    <property type="match status" value="1"/>
</dbReference>
<feature type="domain" description="FAD-binding FR-type" evidence="1">
    <location>
        <begin position="17"/>
        <end position="149"/>
    </location>
</feature>
<dbReference type="OrthoDB" id="3291337at2"/>
<dbReference type="Pfam" id="PF04954">
    <property type="entry name" value="SIP"/>
    <property type="match status" value="1"/>
</dbReference>
<keyword evidence="3" id="KW-1185">Reference proteome</keyword>
<organism evidence="2 3">
    <name type="scientific">Tamaricihabitans halophyticus</name>
    <dbReference type="NCBI Taxonomy" id="1262583"/>
    <lineage>
        <taxon>Bacteria</taxon>
        <taxon>Bacillati</taxon>
        <taxon>Actinomycetota</taxon>
        <taxon>Actinomycetes</taxon>
        <taxon>Pseudonocardiales</taxon>
        <taxon>Pseudonocardiaceae</taxon>
        <taxon>Tamaricihabitans</taxon>
    </lineage>
</organism>
<dbReference type="PANTHER" id="PTHR30157">
    <property type="entry name" value="FERRIC REDUCTASE, NADPH-DEPENDENT"/>
    <property type="match status" value="1"/>
</dbReference>
<dbReference type="InterPro" id="IPR017938">
    <property type="entry name" value="Riboflavin_synthase-like_b-brl"/>
</dbReference>
<protein>
    <submittedName>
        <fullName evidence="2">NADPH-dependent ferric siderophore reductase</fullName>
    </submittedName>
</protein>
<dbReference type="InterPro" id="IPR039261">
    <property type="entry name" value="FNR_nucleotide-bd"/>
</dbReference>
<dbReference type="PROSITE" id="PS51384">
    <property type="entry name" value="FAD_FR"/>
    <property type="match status" value="1"/>
</dbReference>
<sequence>MADADSTSVDTATRNQYKYQVVRVTTVRRLSPHMTRITFSSPELREFPASLPDQSIKLFFPLAHQSVPEVPELTDDDVLSWYKRYLAMPDEIRPSMRTYTVRYHRPAVGELDVDFVLHGDTGPASRFALAAQPGQRIGLLGPSGLYQPPRDCGWQLIAGDETALPAIGAIVESLGPEAKALVYVEIGDERDRQWFDTAGDVQVTWVNRGTEPAGHSDRLVNAIRAARFPGGTPYLWLSGEAGMVKSLRRHLVNERGIDKRLISFTGYWRVGRSEEQTARENVAAASNGVS</sequence>
<dbReference type="Proteomes" id="UP000294911">
    <property type="component" value="Unassembled WGS sequence"/>
</dbReference>
<dbReference type="InterPro" id="IPR007037">
    <property type="entry name" value="SIP_rossman_dom"/>
</dbReference>
<dbReference type="GO" id="GO:0016491">
    <property type="term" value="F:oxidoreductase activity"/>
    <property type="evidence" value="ECO:0007669"/>
    <property type="project" value="InterPro"/>
</dbReference>